<dbReference type="PROSITE" id="PS50001">
    <property type="entry name" value="SH2"/>
    <property type="match status" value="1"/>
</dbReference>
<dbReference type="Pfam" id="PF00017">
    <property type="entry name" value="SH2"/>
    <property type="match status" value="1"/>
</dbReference>
<dbReference type="SUPFAM" id="SSF55550">
    <property type="entry name" value="SH2 domain"/>
    <property type="match status" value="1"/>
</dbReference>
<feature type="region of interest" description="Disordered" evidence="7">
    <location>
        <begin position="110"/>
        <end position="142"/>
    </location>
</feature>
<dbReference type="InterPro" id="IPR000980">
    <property type="entry name" value="SH2"/>
</dbReference>
<dbReference type="SMART" id="SM00253">
    <property type="entry name" value="SOCS"/>
    <property type="match status" value="1"/>
</dbReference>
<dbReference type="Gene3D" id="3.30.505.10">
    <property type="entry name" value="SH2 domain"/>
    <property type="match status" value="1"/>
</dbReference>
<evidence type="ECO:0000256" key="7">
    <source>
        <dbReference type="SAM" id="MobiDB-lite"/>
    </source>
</evidence>
<evidence type="ECO:0000259" key="8">
    <source>
        <dbReference type="PROSITE" id="PS50001"/>
    </source>
</evidence>
<name>A0AAN8PT27_PATCE</name>
<dbReference type="InterPro" id="IPR036860">
    <property type="entry name" value="SH2_dom_sf"/>
</dbReference>
<comment type="pathway">
    <text evidence="1">Protein modification; protein ubiquitination.</text>
</comment>
<comment type="caution">
    <text evidence="10">The sequence shown here is derived from an EMBL/GenBank/DDBJ whole genome shotgun (WGS) entry which is preliminary data.</text>
</comment>
<dbReference type="FunFam" id="3.30.505.10:FF:000028">
    <property type="entry name" value="Suppressor of cytokine signaling 5"/>
    <property type="match status" value="1"/>
</dbReference>
<feature type="region of interest" description="Disordered" evidence="7">
    <location>
        <begin position="27"/>
        <end position="67"/>
    </location>
</feature>
<keyword evidence="2" id="KW-0341">Growth regulation</keyword>
<dbReference type="EMBL" id="JAZGQO010000007">
    <property type="protein sequence ID" value="KAK6183118.1"/>
    <property type="molecule type" value="Genomic_DNA"/>
</dbReference>
<dbReference type="PANTHER" id="PTHR10155">
    <property type="entry name" value="PHOSPHATIDYLINOSITOL 3-KINASE REGULATORY SUBUNIT"/>
    <property type="match status" value="1"/>
</dbReference>
<dbReference type="Pfam" id="PF07525">
    <property type="entry name" value="SOCS_box"/>
    <property type="match status" value="1"/>
</dbReference>
<evidence type="ECO:0000313" key="11">
    <source>
        <dbReference type="Proteomes" id="UP001347796"/>
    </source>
</evidence>
<accession>A0AAN8PT27</accession>
<feature type="compositionally biased region" description="Basic and acidic residues" evidence="7">
    <location>
        <begin position="27"/>
        <end position="40"/>
    </location>
</feature>
<evidence type="ECO:0000256" key="4">
    <source>
        <dbReference type="ARBA" id="ARBA00022786"/>
    </source>
</evidence>
<proteinExistence type="predicted"/>
<reference evidence="10 11" key="1">
    <citation type="submission" date="2024-01" db="EMBL/GenBank/DDBJ databases">
        <title>The genome of the rayed Mediterranean limpet Patella caerulea (Linnaeus, 1758).</title>
        <authorList>
            <person name="Anh-Thu Weber A."/>
            <person name="Halstead-Nussloch G."/>
        </authorList>
    </citation>
    <scope>NUCLEOTIDE SEQUENCE [LARGE SCALE GENOMIC DNA]</scope>
    <source>
        <strain evidence="10">AATW-2023a</strain>
        <tissue evidence="10">Whole specimen</tissue>
    </source>
</reference>
<dbReference type="InterPro" id="IPR001496">
    <property type="entry name" value="SOCS_box"/>
</dbReference>
<dbReference type="SUPFAM" id="SSF158235">
    <property type="entry name" value="SOCS box-like"/>
    <property type="match status" value="1"/>
</dbReference>
<dbReference type="GO" id="GO:0046935">
    <property type="term" value="F:1-phosphatidylinositol-3-kinase regulator activity"/>
    <property type="evidence" value="ECO:0007669"/>
    <property type="project" value="TreeGrafter"/>
</dbReference>
<evidence type="ECO:0000256" key="3">
    <source>
        <dbReference type="ARBA" id="ARBA00022700"/>
    </source>
</evidence>
<dbReference type="InterPro" id="IPR036036">
    <property type="entry name" value="SOCS_box-like_dom_sf"/>
</dbReference>
<dbReference type="GO" id="GO:0035556">
    <property type="term" value="P:intracellular signal transduction"/>
    <property type="evidence" value="ECO:0007669"/>
    <property type="project" value="InterPro"/>
</dbReference>
<dbReference type="GO" id="GO:0005942">
    <property type="term" value="C:phosphatidylinositol 3-kinase complex"/>
    <property type="evidence" value="ECO:0007669"/>
    <property type="project" value="TreeGrafter"/>
</dbReference>
<dbReference type="AlphaFoldDB" id="A0AAN8PT27"/>
<feature type="domain" description="SH2" evidence="8">
    <location>
        <begin position="296"/>
        <end position="391"/>
    </location>
</feature>
<organism evidence="10 11">
    <name type="scientific">Patella caerulea</name>
    <name type="common">Rayed Mediterranean limpet</name>
    <dbReference type="NCBI Taxonomy" id="87958"/>
    <lineage>
        <taxon>Eukaryota</taxon>
        <taxon>Metazoa</taxon>
        <taxon>Spiralia</taxon>
        <taxon>Lophotrochozoa</taxon>
        <taxon>Mollusca</taxon>
        <taxon>Gastropoda</taxon>
        <taxon>Patellogastropoda</taxon>
        <taxon>Patelloidea</taxon>
        <taxon>Patellidae</taxon>
        <taxon>Patella</taxon>
    </lineage>
</organism>
<dbReference type="Proteomes" id="UP001347796">
    <property type="component" value="Unassembled WGS sequence"/>
</dbReference>
<dbReference type="SMART" id="SM00252">
    <property type="entry name" value="SH2"/>
    <property type="match status" value="1"/>
</dbReference>
<dbReference type="GO" id="GO:0046854">
    <property type="term" value="P:phosphatidylinositol phosphate biosynthetic process"/>
    <property type="evidence" value="ECO:0007669"/>
    <property type="project" value="TreeGrafter"/>
</dbReference>
<feature type="compositionally biased region" description="Polar residues" evidence="7">
    <location>
        <begin position="127"/>
        <end position="136"/>
    </location>
</feature>
<sequence>MHRSAVRPFFCCGSEISLVSLVDNTDKENNSQSVDTEKSLEITGEEDSQDSLLPKNKSGSSKCSECNGVCSGCRRQSSSVRRKKSDKIQGNLNKSKKKFWSLKLRGKFPQGGRYSSHHGHSSDSPSELSRSNCPSHSNHRQDLNRQQDLLQSASNQILVDGHRIAWNSPLTLSANFDELYPTEDFDERRKADRAKEIREGIEFDKRSRSVSPTVSQTAGAAGPSNLLCQMFENRCSLTLTSYPALSHGYGVNSDYEESLYGELDFSTPLFPKVVHTQVDYIHCLVPELSHITNCSFYWGVMDRYEAEKLLENKPEGTFLLRDSAQDEFLFSVSFRRYNRSLHARIEQWNHKFSFDAHDPAVFATETVSGLIEHYKDPNCCMFFEPMLTLPLNRSFPFSLQHLCRSAISDHIAYDDIAYLPLPKALKNYITYYHYKQKVRSRRLDMPN</sequence>
<evidence type="ECO:0000313" key="10">
    <source>
        <dbReference type="EMBL" id="KAK6183118.1"/>
    </source>
</evidence>
<evidence type="ECO:0000256" key="2">
    <source>
        <dbReference type="ARBA" id="ARBA00022604"/>
    </source>
</evidence>
<evidence type="ECO:0008006" key="12">
    <source>
        <dbReference type="Google" id="ProtNLM"/>
    </source>
</evidence>
<dbReference type="GO" id="GO:0009968">
    <property type="term" value="P:negative regulation of signal transduction"/>
    <property type="evidence" value="ECO:0007669"/>
    <property type="project" value="UniProtKB-KW"/>
</dbReference>
<evidence type="ECO:0000256" key="1">
    <source>
        <dbReference type="ARBA" id="ARBA00004906"/>
    </source>
</evidence>
<feature type="domain" description="SOCS box" evidence="9">
    <location>
        <begin position="386"/>
        <end position="435"/>
    </location>
</feature>
<keyword evidence="11" id="KW-1185">Reference proteome</keyword>
<keyword evidence="3" id="KW-0734">Signal transduction inhibitor</keyword>
<keyword evidence="4" id="KW-0833">Ubl conjugation pathway</keyword>
<dbReference type="PROSITE" id="PS50225">
    <property type="entry name" value="SOCS"/>
    <property type="match status" value="1"/>
</dbReference>
<keyword evidence="5 6" id="KW-0727">SH2 domain</keyword>
<evidence type="ECO:0000256" key="5">
    <source>
        <dbReference type="ARBA" id="ARBA00022999"/>
    </source>
</evidence>
<protein>
    <recommendedName>
        <fullName evidence="12">Suppressor of cytokine signaling 5</fullName>
    </recommendedName>
</protein>
<evidence type="ECO:0000256" key="6">
    <source>
        <dbReference type="PROSITE-ProRule" id="PRU00191"/>
    </source>
</evidence>
<gene>
    <name evidence="10" type="ORF">SNE40_010656</name>
</gene>
<dbReference type="PANTHER" id="PTHR10155:SF0">
    <property type="entry name" value="SUPPRESSOR OF CYTOKINE SIGNALING AT 36E, ISOFORM D"/>
    <property type="match status" value="1"/>
</dbReference>
<evidence type="ECO:0000259" key="9">
    <source>
        <dbReference type="PROSITE" id="PS50225"/>
    </source>
</evidence>
<dbReference type="SMART" id="SM00969">
    <property type="entry name" value="SOCS_box"/>
    <property type="match status" value="1"/>
</dbReference>